<dbReference type="InterPro" id="IPR023210">
    <property type="entry name" value="NADP_OxRdtase_dom"/>
</dbReference>
<feature type="domain" description="NADP-dependent oxidoreductase" evidence="2">
    <location>
        <begin position="9"/>
        <end position="292"/>
    </location>
</feature>
<evidence type="ECO:0000313" key="4">
    <source>
        <dbReference type="Proteomes" id="UP000761534"/>
    </source>
</evidence>
<keyword evidence="4" id="KW-1185">Reference proteome</keyword>
<dbReference type="EMBL" id="SWFS01000094">
    <property type="protein sequence ID" value="KAA8916554.1"/>
    <property type="molecule type" value="Genomic_DNA"/>
</dbReference>
<dbReference type="SUPFAM" id="SSF51430">
    <property type="entry name" value="NAD(P)-linked oxidoreductase"/>
    <property type="match status" value="1"/>
</dbReference>
<proteinExistence type="predicted"/>
<dbReference type="PANTHER" id="PTHR42686">
    <property type="entry name" value="GH17980P-RELATED"/>
    <property type="match status" value="1"/>
</dbReference>
<sequence length="347" mass="38318">MLSEELPQVILGGGVFNTQMNEDPEALPVAEIVRRAFDAGVTAIDTSPYYGPSEELIGRALGDPRVADKYAREDYVLITKCGRLGLDTFDYSPAQVHRSVARSMRRFGTSYLDVVFCHDVEFVSEDEVVAAFAALCALQLEGKVRYVGISSYHPHVISRLVPRLRAACGRAPDVVQNYAHFTIQNTTLGIHAQFWLAQGVDCVLNSSPLNMGLLSGRPAAAFHPASQGLRDAAMRAAQHCAQHEALSLPEVALRYVLGKYNEQRDSNGGGFVINGISFVEELDALLAVVADVFEPTDGPKPVTNRMTLNRKRLQELEPVFERVRAQFGEYLDVEWESPPPDFVRRTP</sequence>
<evidence type="ECO:0000259" key="2">
    <source>
        <dbReference type="Pfam" id="PF00248"/>
    </source>
</evidence>
<dbReference type="PANTHER" id="PTHR42686:SF1">
    <property type="entry name" value="GH17980P-RELATED"/>
    <property type="match status" value="1"/>
</dbReference>
<dbReference type="GO" id="GO:0045290">
    <property type="term" value="F:D-arabinose 1-dehydrogenase [NAD(P)+] activity"/>
    <property type="evidence" value="ECO:0007669"/>
    <property type="project" value="TreeGrafter"/>
</dbReference>
<organism evidence="3 4">
    <name type="scientific">Trichomonascus ciferrii</name>
    <dbReference type="NCBI Taxonomy" id="44093"/>
    <lineage>
        <taxon>Eukaryota</taxon>
        <taxon>Fungi</taxon>
        <taxon>Dikarya</taxon>
        <taxon>Ascomycota</taxon>
        <taxon>Saccharomycotina</taxon>
        <taxon>Dipodascomycetes</taxon>
        <taxon>Dipodascales</taxon>
        <taxon>Trichomonascaceae</taxon>
        <taxon>Trichomonascus</taxon>
        <taxon>Trichomonascus ciferrii complex</taxon>
    </lineage>
</organism>
<gene>
    <name evidence="3" type="ORF">TRICI_001280</name>
</gene>
<dbReference type="Gene3D" id="3.20.20.100">
    <property type="entry name" value="NADP-dependent oxidoreductase domain"/>
    <property type="match status" value="1"/>
</dbReference>
<dbReference type="GO" id="GO:0005829">
    <property type="term" value="C:cytosol"/>
    <property type="evidence" value="ECO:0007669"/>
    <property type="project" value="TreeGrafter"/>
</dbReference>
<evidence type="ECO:0000256" key="1">
    <source>
        <dbReference type="ARBA" id="ARBA00023002"/>
    </source>
</evidence>
<accession>A0A642VCP3</accession>
<dbReference type="AlphaFoldDB" id="A0A642VCP3"/>
<dbReference type="GO" id="GO:0070485">
    <property type="term" value="P:dehydro-D-arabinono-1,4-lactone biosynthetic process"/>
    <property type="evidence" value="ECO:0007669"/>
    <property type="project" value="TreeGrafter"/>
</dbReference>
<dbReference type="InterPro" id="IPR020471">
    <property type="entry name" value="AKR"/>
</dbReference>
<reference evidence="3" key="1">
    <citation type="journal article" date="2019" name="G3 (Bethesda)">
        <title>Genome Assemblies of Two Rare Opportunistic Yeast Pathogens: Diutina rugosa (syn. Candida rugosa) and Trichomonascus ciferrii (syn. Candida ciferrii).</title>
        <authorList>
            <person name="Mixao V."/>
            <person name="Saus E."/>
            <person name="Hansen A.P."/>
            <person name="Lass-Florl C."/>
            <person name="Gabaldon T."/>
        </authorList>
    </citation>
    <scope>NUCLEOTIDE SEQUENCE</scope>
    <source>
        <strain evidence="3">CBS 4856</strain>
    </source>
</reference>
<comment type="caution">
    <text evidence="3">The sequence shown here is derived from an EMBL/GenBank/DDBJ whole genome shotgun (WGS) entry which is preliminary data.</text>
</comment>
<keyword evidence="1" id="KW-0560">Oxidoreductase</keyword>
<dbReference type="Proteomes" id="UP000761534">
    <property type="component" value="Unassembled WGS sequence"/>
</dbReference>
<dbReference type="VEuPathDB" id="FungiDB:TRICI_001280"/>
<dbReference type="InterPro" id="IPR036812">
    <property type="entry name" value="NAD(P)_OxRdtase_dom_sf"/>
</dbReference>
<protein>
    <recommendedName>
        <fullName evidence="2">NADP-dependent oxidoreductase domain-containing protein</fullName>
    </recommendedName>
</protein>
<dbReference type="OrthoDB" id="5286008at2759"/>
<dbReference type="Pfam" id="PF00248">
    <property type="entry name" value="Aldo_ket_red"/>
    <property type="match status" value="1"/>
</dbReference>
<evidence type="ECO:0000313" key="3">
    <source>
        <dbReference type="EMBL" id="KAA8916554.1"/>
    </source>
</evidence>
<name>A0A642VCP3_9ASCO</name>